<dbReference type="CDD" id="cd00093">
    <property type="entry name" value="HTH_XRE"/>
    <property type="match status" value="1"/>
</dbReference>
<reference evidence="2 3" key="1">
    <citation type="submission" date="2024-06" db="EMBL/GenBank/DDBJ databases">
        <title>The Natural Products Discovery Center: Release of the First 8490 Sequenced Strains for Exploring Actinobacteria Biosynthetic Diversity.</title>
        <authorList>
            <person name="Kalkreuter E."/>
            <person name="Kautsar S.A."/>
            <person name="Yang D."/>
            <person name="Bader C.D."/>
            <person name="Teijaro C.N."/>
            <person name="Fluegel L."/>
            <person name="Davis C.M."/>
            <person name="Simpson J.R."/>
            <person name="Lauterbach L."/>
            <person name="Steele A.D."/>
            <person name="Gui C."/>
            <person name="Meng S."/>
            <person name="Li G."/>
            <person name="Viehrig K."/>
            <person name="Ye F."/>
            <person name="Su P."/>
            <person name="Kiefer A.F."/>
            <person name="Nichols A."/>
            <person name="Cepeda A.J."/>
            <person name="Yan W."/>
            <person name="Fan B."/>
            <person name="Jiang Y."/>
            <person name="Adhikari A."/>
            <person name="Zheng C.-J."/>
            <person name="Schuster L."/>
            <person name="Cowan T.M."/>
            <person name="Smanski M.J."/>
            <person name="Chevrette M.G."/>
            <person name="De Carvalho L.P.S."/>
            <person name="Shen B."/>
        </authorList>
    </citation>
    <scope>NUCLEOTIDE SEQUENCE [LARGE SCALE GENOMIC DNA]</scope>
    <source>
        <strain evidence="2 3">NPDC000837</strain>
    </source>
</reference>
<dbReference type="Pfam" id="PF13560">
    <property type="entry name" value="HTH_31"/>
    <property type="match status" value="1"/>
</dbReference>
<dbReference type="InterPro" id="IPR001387">
    <property type="entry name" value="Cro/C1-type_HTH"/>
</dbReference>
<dbReference type="RefSeq" id="WP_351974894.1">
    <property type="nucleotide sequence ID" value="NZ_JBEPBX010000002.1"/>
</dbReference>
<dbReference type="SUPFAM" id="SSF47413">
    <property type="entry name" value="lambda repressor-like DNA-binding domains"/>
    <property type="match status" value="1"/>
</dbReference>
<comment type="caution">
    <text evidence="2">The sequence shown here is derived from an EMBL/GenBank/DDBJ whole genome shotgun (WGS) entry which is preliminary data.</text>
</comment>
<sequence length="284" mass="31267">MTFEAEQLGESGTELASLLRDLRKRAGLSGDRLAARCNMSQSKVSRIENGRTRPSLVDVEQILRALDAPPDLVAKVSALARMANTEWRNLRELRRKGLGTRQAELKSLEASSTHMRYFLLSMVTGLLATPEYVRASLAHSTADTSKAVAGKLGRQAVLYDASKRFTFVLTEQAVRWPVVSPLALAEQMDRLASLSYLPNVQIGVIPVGAPTPRTPLSTFTIYDAALVTIETTAGSLVLRDGRDVQAYLKEFAGYEEHALFGEDLRARLAEWSAACRADFSRPRD</sequence>
<protein>
    <submittedName>
        <fullName evidence="2">Helix-turn-helix transcriptional regulator</fullName>
    </submittedName>
</protein>
<dbReference type="InterPro" id="IPR043917">
    <property type="entry name" value="DUF5753"/>
</dbReference>
<feature type="domain" description="HTH cro/C1-type" evidence="1">
    <location>
        <begin position="19"/>
        <end position="73"/>
    </location>
</feature>
<dbReference type="Gene3D" id="1.10.260.40">
    <property type="entry name" value="lambda repressor-like DNA-binding domains"/>
    <property type="match status" value="1"/>
</dbReference>
<evidence type="ECO:0000313" key="2">
    <source>
        <dbReference type="EMBL" id="MER6612481.1"/>
    </source>
</evidence>
<gene>
    <name evidence="2" type="ORF">ABT276_03590</name>
</gene>
<name>A0ABV1UPA3_9ACTN</name>
<dbReference type="SMART" id="SM00530">
    <property type="entry name" value="HTH_XRE"/>
    <property type="match status" value="1"/>
</dbReference>
<evidence type="ECO:0000313" key="3">
    <source>
        <dbReference type="Proteomes" id="UP001445472"/>
    </source>
</evidence>
<dbReference type="EMBL" id="JBEPBX010000002">
    <property type="protein sequence ID" value="MER6612481.1"/>
    <property type="molecule type" value="Genomic_DNA"/>
</dbReference>
<dbReference type="Pfam" id="PF19054">
    <property type="entry name" value="DUF5753"/>
    <property type="match status" value="1"/>
</dbReference>
<accession>A0ABV1UPA3</accession>
<proteinExistence type="predicted"/>
<dbReference type="PROSITE" id="PS50943">
    <property type="entry name" value="HTH_CROC1"/>
    <property type="match status" value="1"/>
</dbReference>
<dbReference type="InterPro" id="IPR010982">
    <property type="entry name" value="Lambda_DNA-bd_dom_sf"/>
</dbReference>
<evidence type="ECO:0000259" key="1">
    <source>
        <dbReference type="PROSITE" id="PS50943"/>
    </source>
</evidence>
<keyword evidence="3" id="KW-1185">Reference proteome</keyword>
<organism evidence="2 3">
    <name type="scientific">Streptomyces xantholiticus</name>
    <dbReference type="NCBI Taxonomy" id="68285"/>
    <lineage>
        <taxon>Bacteria</taxon>
        <taxon>Bacillati</taxon>
        <taxon>Actinomycetota</taxon>
        <taxon>Actinomycetes</taxon>
        <taxon>Kitasatosporales</taxon>
        <taxon>Streptomycetaceae</taxon>
        <taxon>Streptomyces</taxon>
    </lineage>
</organism>
<dbReference type="Proteomes" id="UP001445472">
    <property type="component" value="Unassembled WGS sequence"/>
</dbReference>